<accession>A0A2T5ME21</accession>
<evidence type="ECO:0000256" key="8">
    <source>
        <dbReference type="ARBA" id="ARBA00023027"/>
    </source>
</evidence>
<dbReference type="Pfam" id="PF10414">
    <property type="entry name" value="CysG_dimeriser"/>
    <property type="match status" value="1"/>
</dbReference>
<feature type="binding site" evidence="15">
    <location>
        <position position="308"/>
    </location>
    <ligand>
        <name>S-adenosyl-L-methionine</name>
        <dbReference type="ChEBI" id="CHEBI:59789"/>
    </ligand>
</feature>
<evidence type="ECO:0000256" key="2">
    <source>
        <dbReference type="ARBA" id="ARBA00005879"/>
    </source>
</evidence>
<dbReference type="PROSITE" id="PS00840">
    <property type="entry name" value="SUMT_2"/>
    <property type="match status" value="1"/>
</dbReference>
<comment type="pathway">
    <text evidence="14 15">Cofactor biosynthesis; adenosylcobalamin biosynthesis; precorrin-2 from uroporphyrinogen III: step 1/1.</text>
</comment>
<evidence type="ECO:0000256" key="1">
    <source>
        <dbReference type="ARBA" id="ARBA00005010"/>
    </source>
</evidence>
<name>A0A2T5ME21_9GAMM</name>
<dbReference type="Gene3D" id="1.10.8.210">
    <property type="entry name" value="Sirohaem synthase, dimerisation domain"/>
    <property type="match status" value="1"/>
</dbReference>
<dbReference type="PANTHER" id="PTHR45790">
    <property type="entry name" value="SIROHEME SYNTHASE-RELATED"/>
    <property type="match status" value="1"/>
</dbReference>
<dbReference type="InterPro" id="IPR012409">
    <property type="entry name" value="Sirohaem_synth"/>
</dbReference>
<evidence type="ECO:0000256" key="9">
    <source>
        <dbReference type="ARBA" id="ARBA00023239"/>
    </source>
</evidence>
<dbReference type="GO" id="GO:0004851">
    <property type="term" value="F:uroporphyrin-III C-methyltransferase activity"/>
    <property type="evidence" value="ECO:0007669"/>
    <property type="project" value="UniProtKB-UniRule"/>
</dbReference>
<dbReference type="EC" id="1.3.1.76" evidence="15"/>
<dbReference type="CDD" id="cd11642">
    <property type="entry name" value="SUMT"/>
    <property type="match status" value="1"/>
</dbReference>
<dbReference type="Gene3D" id="3.30.160.110">
    <property type="entry name" value="Siroheme synthase, domain 2"/>
    <property type="match status" value="1"/>
</dbReference>
<feature type="binding site" evidence="15">
    <location>
        <begin position="48"/>
        <end position="49"/>
    </location>
    <ligand>
        <name>NAD(+)</name>
        <dbReference type="ChEBI" id="CHEBI:57540"/>
    </ligand>
</feature>
<dbReference type="InterPro" id="IPR035996">
    <property type="entry name" value="4pyrrol_Methylase_sf"/>
</dbReference>
<dbReference type="UniPathway" id="UPA00148">
    <property type="reaction ID" value="UER00211"/>
</dbReference>
<dbReference type="GO" id="GO:0009236">
    <property type="term" value="P:cobalamin biosynthetic process"/>
    <property type="evidence" value="ECO:0007669"/>
    <property type="project" value="UniProtKB-UniRule"/>
</dbReference>
<evidence type="ECO:0000259" key="18">
    <source>
        <dbReference type="Pfam" id="PF00590"/>
    </source>
</evidence>
<evidence type="ECO:0000256" key="7">
    <source>
        <dbReference type="ARBA" id="ARBA00023002"/>
    </source>
</evidence>
<dbReference type="InterPro" id="IPR006367">
    <property type="entry name" value="Sirohaem_synthase_N"/>
</dbReference>
<dbReference type="Proteomes" id="UP000244248">
    <property type="component" value="Unassembled WGS sequence"/>
</dbReference>
<dbReference type="GO" id="GO:0032259">
    <property type="term" value="P:methylation"/>
    <property type="evidence" value="ECO:0007669"/>
    <property type="project" value="UniProtKB-KW"/>
</dbReference>
<evidence type="ECO:0000259" key="19">
    <source>
        <dbReference type="Pfam" id="PF10414"/>
    </source>
</evidence>
<dbReference type="GO" id="GO:0051266">
    <property type="term" value="F:sirohydrochlorin ferrochelatase activity"/>
    <property type="evidence" value="ECO:0007669"/>
    <property type="project" value="UniProtKB-EC"/>
</dbReference>
<dbReference type="GO" id="GO:0043115">
    <property type="term" value="F:precorrin-2 dehydrogenase activity"/>
    <property type="evidence" value="ECO:0007669"/>
    <property type="project" value="UniProtKB-UniRule"/>
</dbReference>
<dbReference type="Pfam" id="PF00590">
    <property type="entry name" value="TP_methylase"/>
    <property type="match status" value="1"/>
</dbReference>
<dbReference type="AlphaFoldDB" id="A0A2T5ME21"/>
<dbReference type="InterPro" id="IPR050161">
    <property type="entry name" value="Siro_Cobalamin_biosynth"/>
</dbReference>
<feature type="binding site" evidence="15">
    <location>
        <position position="386"/>
    </location>
    <ligand>
        <name>S-adenosyl-L-methionine</name>
        <dbReference type="ChEBI" id="CHEBI:59789"/>
    </ligand>
</feature>
<keyword evidence="3 15" id="KW-0169">Cobalamin biosynthesis</keyword>
<keyword evidence="11 15" id="KW-0511">Multifunctional enzyme</keyword>
<keyword evidence="6 15" id="KW-0949">S-adenosyl-L-methionine</keyword>
<dbReference type="NCBIfam" id="TIGR01469">
    <property type="entry name" value="cobA_cysG_Cterm"/>
    <property type="match status" value="1"/>
</dbReference>
<dbReference type="InterPro" id="IPR000878">
    <property type="entry name" value="4pyrrol_Mease"/>
</dbReference>
<dbReference type="InterPro" id="IPR014777">
    <property type="entry name" value="4pyrrole_Mease_sub1"/>
</dbReference>
<dbReference type="PANTHER" id="PTHR45790:SF1">
    <property type="entry name" value="SIROHEME SYNTHASE"/>
    <property type="match status" value="1"/>
</dbReference>
<evidence type="ECO:0000256" key="14">
    <source>
        <dbReference type="ARBA" id="ARBA00060548"/>
    </source>
</evidence>
<dbReference type="Gene3D" id="3.40.1010.10">
    <property type="entry name" value="Cobalt-precorrin-4 Transmethylase, Domain 1"/>
    <property type="match status" value="1"/>
</dbReference>
<keyword evidence="7 15" id="KW-0560">Oxidoreductase</keyword>
<evidence type="ECO:0000256" key="3">
    <source>
        <dbReference type="ARBA" id="ARBA00022573"/>
    </source>
</evidence>
<evidence type="ECO:0000256" key="6">
    <source>
        <dbReference type="ARBA" id="ARBA00022691"/>
    </source>
</evidence>
<feature type="region of interest" description="Precorrin-2 dehydrogenase / sirohydrochlorin ferrochelatase" evidence="15">
    <location>
        <begin position="1"/>
        <end position="207"/>
    </location>
</feature>
<feature type="binding site" evidence="15">
    <location>
        <position position="415"/>
    </location>
    <ligand>
        <name>S-adenosyl-L-methionine</name>
        <dbReference type="ChEBI" id="CHEBI:59789"/>
    </ligand>
</feature>
<dbReference type="RefSeq" id="WP_107940409.1">
    <property type="nucleotide sequence ID" value="NZ_QANS01000004.1"/>
</dbReference>
<keyword evidence="10 15" id="KW-0627">Porphyrin biosynthesis</keyword>
<dbReference type="SUPFAM" id="SSF51735">
    <property type="entry name" value="NAD(P)-binding Rossmann-fold domains"/>
    <property type="match status" value="1"/>
</dbReference>
<feature type="active site" description="Proton donor" evidence="15 16">
    <location>
        <position position="272"/>
    </location>
</feature>
<dbReference type="InterPro" id="IPR003043">
    <property type="entry name" value="Uropor_MeTrfase_CS"/>
</dbReference>
<evidence type="ECO:0000256" key="10">
    <source>
        <dbReference type="ARBA" id="ARBA00023244"/>
    </source>
</evidence>
<dbReference type="InterPro" id="IPR028281">
    <property type="entry name" value="Sirohaem_synthase_central"/>
</dbReference>
<dbReference type="NCBIfam" id="TIGR01470">
    <property type="entry name" value="cysG_Nterm"/>
    <property type="match status" value="1"/>
</dbReference>
<protein>
    <recommendedName>
        <fullName evidence="15">Siroheme synthase</fullName>
    </recommendedName>
    <domain>
        <recommendedName>
            <fullName evidence="15">Uroporphyrinogen-III C-methyltransferase</fullName>
            <shortName evidence="15">Urogen III methylase</shortName>
            <ecNumber evidence="15">2.1.1.107</ecNumber>
        </recommendedName>
        <alternativeName>
            <fullName evidence="15">SUMT</fullName>
        </alternativeName>
        <alternativeName>
            <fullName evidence="15">Uroporphyrinogen III methylase</fullName>
            <shortName evidence="15">UROM</shortName>
        </alternativeName>
    </domain>
    <domain>
        <recommendedName>
            <fullName evidence="15">Precorrin-2 dehydrogenase</fullName>
            <ecNumber evidence="15">1.3.1.76</ecNumber>
        </recommendedName>
    </domain>
    <domain>
        <recommendedName>
            <fullName evidence="15">Sirohydrochlorin ferrochelatase</fullName>
            <ecNumber evidence="15">4.99.1.4</ecNumber>
        </recommendedName>
    </domain>
</protein>
<organism evidence="21 22">
    <name type="scientific">Stenotrophobium rhamnosiphilum</name>
    <dbReference type="NCBI Taxonomy" id="2029166"/>
    <lineage>
        <taxon>Bacteria</taxon>
        <taxon>Pseudomonadati</taxon>
        <taxon>Pseudomonadota</taxon>
        <taxon>Gammaproteobacteria</taxon>
        <taxon>Nevskiales</taxon>
        <taxon>Nevskiaceae</taxon>
        <taxon>Stenotrophobium</taxon>
    </lineage>
</organism>
<comment type="function">
    <text evidence="15">Multifunctional enzyme that catalyzes the SAM-dependent methylations of uroporphyrinogen III at position C-2 and C-7 to form precorrin-2 via precorrin-1. Then it catalyzes the NAD-dependent ring dehydrogenation of precorrin-2 to yield sirohydrochlorin. Finally, it catalyzes the ferrochelation of sirohydrochlorin to yield siroheme.</text>
</comment>
<comment type="similarity">
    <text evidence="15">In the N-terminal section; belongs to the precorrin-2 dehydrogenase / sirohydrochlorin ferrochelatase family.</text>
</comment>
<feature type="binding site" evidence="15">
    <location>
        <begin position="333"/>
        <end position="334"/>
    </location>
    <ligand>
        <name>S-adenosyl-L-methionine</name>
        <dbReference type="ChEBI" id="CHEBI:59789"/>
    </ligand>
</feature>
<dbReference type="Pfam" id="PF14824">
    <property type="entry name" value="Sirohm_synth_M"/>
    <property type="match status" value="1"/>
</dbReference>
<dbReference type="InterPro" id="IPR019478">
    <property type="entry name" value="Sirohaem_synthase_dimer_dom"/>
</dbReference>
<evidence type="ECO:0000256" key="4">
    <source>
        <dbReference type="ARBA" id="ARBA00022603"/>
    </source>
</evidence>
<feature type="active site" description="Proton acceptor" evidence="15 16">
    <location>
        <position position="250"/>
    </location>
</feature>
<reference evidence="21 22" key="1">
    <citation type="submission" date="2018-04" db="EMBL/GenBank/DDBJ databases">
        <title>Novel species isolated from glacier.</title>
        <authorList>
            <person name="Liu Q."/>
            <person name="Xin Y.-H."/>
        </authorList>
    </citation>
    <scope>NUCLEOTIDE SEQUENCE [LARGE SCALE GENOMIC DNA]</scope>
    <source>
        <strain evidence="21 22">GT1R17</strain>
    </source>
</reference>
<comment type="pathway">
    <text evidence="15">Porphyrin-containing compound metabolism; siroheme biosynthesis; siroheme from sirohydrochlorin: step 1/1.</text>
</comment>
<evidence type="ECO:0000256" key="11">
    <source>
        <dbReference type="ARBA" id="ARBA00023268"/>
    </source>
</evidence>
<dbReference type="GO" id="GO:0019354">
    <property type="term" value="P:siroheme biosynthetic process"/>
    <property type="evidence" value="ECO:0007669"/>
    <property type="project" value="UniProtKB-UniRule"/>
</dbReference>
<evidence type="ECO:0000313" key="22">
    <source>
        <dbReference type="Proteomes" id="UP000244248"/>
    </source>
</evidence>
<comment type="pathway">
    <text evidence="1 15">Porphyrin-containing compound metabolism; siroheme biosynthesis; sirohydrochlorin from precorrin-2: step 1/1.</text>
</comment>
<dbReference type="Gene3D" id="3.30.950.10">
    <property type="entry name" value="Methyltransferase, Cobalt-precorrin-4 Transmethylase, Domain 2"/>
    <property type="match status" value="1"/>
</dbReference>
<dbReference type="OrthoDB" id="9815856at2"/>
<dbReference type="NCBIfam" id="NF004790">
    <property type="entry name" value="PRK06136.1"/>
    <property type="match status" value="1"/>
</dbReference>
<comment type="catalytic activity">
    <reaction evidence="13 15">
        <text>precorrin-2 + NAD(+) = sirohydrochlorin + NADH + 2 H(+)</text>
        <dbReference type="Rhea" id="RHEA:15613"/>
        <dbReference type="ChEBI" id="CHEBI:15378"/>
        <dbReference type="ChEBI" id="CHEBI:57540"/>
        <dbReference type="ChEBI" id="CHEBI:57945"/>
        <dbReference type="ChEBI" id="CHEBI:58351"/>
        <dbReference type="ChEBI" id="CHEBI:58827"/>
        <dbReference type="EC" id="1.3.1.76"/>
    </reaction>
</comment>
<comment type="catalytic activity">
    <reaction evidence="15">
        <text>uroporphyrinogen III + 2 S-adenosyl-L-methionine = precorrin-2 + 2 S-adenosyl-L-homocysteine + H(+)</text>
        <dbReference type="Rhea" id="RHEA:32459"/>
        <dbReference type="ChEBI" id="CHEBI:15378"/>
        <dbReference type="ChEBI" id="CHEBI:57308"/>
        <dbReference type="ChEBI" id="CHEBI:57856"/>
        <dbReference type="ChEBI" id="CHEBI:58827"/>
        <dbReference type="ChEBI" id="CHEBI:59789"/>
        <dbReference type="EC" id="2.1.1.107"/>
    </reaction>
</comment>
<comment type="similarity">
    <text evidence="2 17">Belongs to the precorrin methyltransferase family.</text>
</comment>
<dbReference type="FunFam" id="3.40.1010.10:FF:000001">
    <property type="entry name" value="Siroheme synthase"/>
    <property type="match status" value="1"/>
</dbReference>
<dbReference type="EC" id="4.99.1.4" evidence="15"/>
<feature type="domain" description="Tetrapyrrole methylase" evidence="18">
    <location>
        <begin position="220"/>
        <end position="430"/>
    </location>
</feature>
<comment type="similarity">
    <text evidence="15">In the C-terminal section; belongs to the precorrin methyltransferase family.</text>
</comment>
<dbReference type="UniPathway" id="UPA00262">
    <property type="reaction ID" value="UER00211"/>
</dbReference>
<evidence type="ECO:0000256" key="15">
    <source>
        <dbReference type="HAMAP-Rule" id="MF_01646"/>
    </source>
</evidence>
<dbReference type="GO" id="GO:0051287">
    <property type="term" value="F:NAD binding"/>
    <property type="evidence" value="ECO:0007669"/>
    <property type="project" value="InterPro"/>
</dbReference>
<keyword evidence="5 15" id="KW-0808">Transferase</keyword>
<feature type="binding site" evidence="15">
    <location>
        <begin position="27"/>
        <end position="28"/>
    </location>
    <ligand>
        <name>NAD(+)</name>
        <dbReference type="ChEBI" id="CHEBI:57540"/>
    </ligand>
</feature>
<evidence type="ECO:0000256" key="5">
    <source>
        <dbReference type="ARBA" id="ARBA00022679"/>
    </source>
</evidence>
<dbReference type="EC" id="2.1.1.107" evidence="15"/>
<keyword evidence="8 15" id="KW-0520">NAD</keyword>
<proteinExistence type="inferred from homology"/>
<evidence type="ECO:0000256" key="16">
    <source>
        <dbReference type="PIRSR" id="PIRSR036426-1"/>
    </source>
</evidence>
<dbReference type="SUPFAM" id="SSF53790">
    <property type="entry name" value="Tetrapyrrole methylase"/>
    <property type="match status" value="1"/>
</dbReference>
<feature type="domain" description="Siroheme synthase central" evidence="20">
    <location>
        <begin position="124"/>
        <end position="150"/>
    </location>
</feature>
<dbReference type="InterPro" id="IPR014776">
    <property type="entry name" value="4pyrrole_Mease_sub2"/>
</dbReference>
<evidence type="ECO:0000259" key="20">
    <source>
        <dbReference type="Pfam" id="PF14824"/>
    </source>
</evidence>
<evidence type="ECO:0000256" key="12">
    <source>
        <dbReference type="ARBA" id="ARBA00025705"/>
    </source>
</evidence>
<keyword evidence="4 15" id="KW-0489">Methyltransferase</keyword>
<feature type="region of interest" description="Uroporphyrinogen-III C-methyltransferase" evidence="15">
    <location>
        <begin position="218"/>
        <end position="465"/>
    </location>
</feature>
<dbReference type="Pfam" id="PF13241">
    <property type="entry name" value="NAD_binding_7"/>
    <property type="match status" value="1"/>
</dbReference>
<dbReference type="FunFam" id="3.30.950.10:FF:000001">
    <property type="entry name" value="Siroheme synthase"/>
    <property type="match status" value="1"/>
</dbReference>
<feature type="binding site" evidence="15">
    <location>
        <position position="227"/>
    </location>
    <ligand>
        <name>S-adenosyl-L-methionine</name>
        <dbReference type="ChEBI" id="CHEBI:59789"/>
    </ligand>
</feature>
<evidence type="ECO:0000256" key="17">
    <source>
        <dbReference type="RuleBase" id="RU003960"/>
    </source>
</evidence>
<keyword evidence="15" id="KW-0597">Phosphoprotein</keyword>
<comment type="caution">
    <text evidence="21">The sequence shown here is derived from an EMBL/GenBank/DDBJ whole genome shotgun (WGS) entry which is preliminary data.</text>
</comment>
<dbReference type="Gene3D" id="3.40.50.720">
    <property type="entry name" value="NAD(P)-binding Rossmann-like Domain"/>
    <property type="match status" value="1"/>
</dbReference>
<feature type="binding site" evidence="15">
    <location>
        <begin position="303"/>
        <end position="305"/>
    </location>
    <ligand>
        <name>S-adenosyl-L-methionine</name>
        <dbReference type="ChEBI" id="CHEBI:59789"/>
    </ligand>
</feature>
<sequence length="465" mass="50164">MEATDSLYFPIFMRLRGQRVLVVGGGEVALRKIRLLLTSGAAIQIVAKELCGELSELHGAGKVTLLGAEFEAAQIEGCRLVVAATDNLDVNRAVATAADARGIPVNVVDNPGLSSFITPSIINRDPVQIAVSSSGAAPVLARRLREKLETMLPKRYGDVAGFMGRMRERVRQIEPQTARRSIWEQFLDGVGAERIYAGDEAGAERELLRIIDGKPVRGEVYLVGAGPGDPDLLTFRALRLMQQADVVLYDRLVSPAIMDLVRRDAERVFVGKQRNRHTVPQDEINQELARLALEGKRVLRLKGGDPFIFGRGGEEIQTLAAQGVPFQVVPGVTAASGCAAYAGIPLTHRDYAQACVFVTGHARADGTLTLNWDMLARRGQTVAIYMGLSTLPHLCAQLIAHGLPSDWPAALIEEGTSPSQRVIAATLGDLPQQVTAAGVSGASMLIVGEVVKLREQLRWFGESQA</sequence>
<dbReference type="HAMAP" id="MF_01646">
    <property type="entry name" value="Siroheme_synth"/>
    <property type="match status" value="1"/>
</dbReference>
<gene>
    <name evidence="21" type="primary">cobA</name>
    <name evidence="15" type="synonym">cysG</name>
    <name evidence="21" type="ORF">CJD38_10955</name>
</gene>
<dbReference type="InterPro" id="IPR037115">
    <property type="entry name" value="Sirohaem_synt_dimer_dom_sf"/>
</dbReference>
<comment type="pathway">
    <text evidence="15">Cofactor biosynthesis; adenosylcobalamin biosynthesis; sirohydrochlorin from precorrin-2: step 1/1.</text>
</comment>
<evidence type="ECO:0000313" key="21">
    <source>
        <dbReference type="EMBL" id="PTU30824.1"/>
    </source>
</evidence>
<feature type="domain" description="Sirohaem synthase dimerisation" evidence="19">
    <location>
        <begin position="155"/>
        <end position="209"/>
    </location>
</feature>
<dbReference type="SUPFAM" id="SSF75615">
    <property type="entry name" value="Siroheme synthase middle domains-like"/>
    <property type="match status" value="1"/>
</dbReference>
<comment type="pathway">
    <text evidence="12 15">Porphyrin-containing compound metabolism; siroheme biosynthesis; precorrin-2 from uroporphyrinogen III: step 1/1.</text>
</comment>
<comment type="catalytic activity">
    <reaction evidence="15">
        <text>siroheme + 2 H(+) = sirohydrochlorin + Fe(2+)</text>
        <dbReference type="Rhea" id="RHEA:24360"/>
        <dbReference type="ChEBI" id="CHEBI:15378"/>
        <dbReference type="ChEBI" id="CHEBI:29033"/>
        <dbReference type="ChEBI" id="CHEBI:58351"/>
        <dbReference type="ChEBI" id="CHEBI:60052"/>
        <dbReference type="EC" id="4.99.1.4"/>
    </reaction>
</comment>
<feature type="modified residue" description="Phosphoserine" evidence="15">
    <location>
        <position position="133"/>
    </location>
</feature>
<keyword evidence="9 15" id="KW-0456">Lyase</keyword>
<evidence type="ECO:0000256" key="13">
    <source>
        <dbReference type="ARBA" id="ARBA00047561"/>
    </source>
</evidence>
<dbReference type="InterPro" id="IPR036291">
    <property type="entry name" value="NAD(P)-bd_dom_sf"/>
</dbReference>
<keyword evidence="22" id="KW-1185">Reference proteome</keyword>
<dbReference type="PIRSF" id="PIRSF036426">
    <property type="entry name" value="Sirohaem_synth"/>
    <property type="match status" value="1"/>
</dbReference>
<dbReference type="EMBL" id="QANS01000004">
    <property type="protein sequence ID" value="PTU30824.1"/>
    <property type="molecule type" value="Genomic_DNA"/>
</dbReference>
<dbReference type="InterPro" id="IPR006366">
    <property type="entry name" value="CobA/CysG_C"/>
</dbReference>
<dbReference type="NCBIfam" id="NF007922">
    <property type="entry name" value="PRK10637.1"/>
    <property type="match status" value="1"/>
</dbReference>